<reference evidence="2" key="1">
    <citation type="submission" date="2021-03" db="EMBL/GenBank/DDBJ databases">
        <title>Draft genome sequence of rust myrtle Austropuccinia psidii MF-1, a brazilian biotype.</title>
        <authorList>
            <person name="Quecine M.C."/>
            <person name="Pachon D.M.R."/>
            <person name="Bonatelli M.L."/>
            <person name="Correr F.H."/>
            <person name="Franceschini L.M."/>
            <person name="Leite T.F."/>
            <person name="Margarido G.R.A."/>
            <person name="Almeida C.A."/>
            <person name="Ferrarezi J.A."/>
            <person name="Labate C.A."/>
        </authorList>
    </citation>
    <scope>NUCLEOTIDE SEQUENCE</scope>
    <source>
        <strain evidence="2">MF-1</strain>
    </source>
</reference>
<evidence type="ECO:0000256" key="1">
    <source>
        <dbReference type="SAM" id="SignalP"/>
    </source>
</evidence>
<gene>
    <name evidence="2" type="ORF">O181_008790</name>
</gene>
<keyword evidence="3" id="KW-1185">Reference proteome</keyword>
<dbReference type="Proteomes" id="UP000765509">
    <property type="component" value="Unassembled WGS sequence"/>
</dbReference>
<feature type="signal peptide" evidence="1">
    <location>
        <begin position="1"/>
        <end position="18"/>
    </location>
</feature>
<keyword evidence="1" id="KW-0732">Signal</keyword>
<protein>
    <submittedName>
        <fullName evidence="2">Uncharacterized protein</fullName>
    </submittedName>
</protein>
<comment type="caution">
    <text evidence="2">The sequence shown here is derived from an EMBL/GenBank/DDBJ whole genome shotgun (WGS) entry which is preliminary data.</text>
</comment>
<proteinExistence type="predicted"/>
<organism evidence="2 3">
    <name type="scientific">Austropuccinia psidii MF-1</name>
    <dbReference type="NCBI Taxonomy" id="1389203"/>
    <lineage>
        <taxon>Eukaryota</taxon>
        <taxon>Fungi</taxon>
        <taxon>Dikarya</taxon>
        <taxon>Basidiomycota</taxon>
        <taxon>Pucciniomycotina</taxon>
        <taxon>Pucciniomycetes</taxon>
        <taxon>Pucciniales</taxon>
        <taxon>Sphaerophragmiaceae</taxon>
        <taxon>Austropuccinia</taxon>
    </lineage>
</organism>
<sequence length="185" mass="20943">MLFQQFFVTLFLILACESKSNLKLQDLSYSPGARENRAASQSLEQEIGQLLTTIHAAQAPFQKACAANQASEVVQSFALFQRSFQRVASICSKSYNFDREQAKGHSAIFVKVLFELQNILRTLNAYPQIQEQCQRPLRTISMNLNTIISFYKALKVDLNAEIGLTKQPYDPSVFSNAYLKLNLHL</sequence>
<accession>A0A9Q3GJ85</accession>
<name>A0A9Q3GJ85_9BASI</name>
<evidence type="ECO:0000313" key="3">
    <source>
        <dbReference type="Proteomes" id="UP000765509"/>
    </source>
</evidence>
<dbReference type="EMBL" id="AVOT02002069">
    <property type="protein sequence ID" value="MBW0469075.1"/>
    <property type="molecule type" value="Genomic_DNA"/>
</dbReference>
<feature type="chain" id="PRO_5040374647" evidence="1">
    <location>
        <begin position="19"/>
        <end position="185"/>
    </location>
</feature>
<dbReference type="AlphaFoldDB" id="A0A9Q3GJ85"/>
<dbReference type="OrthoDB" id="2497752at2759"/>
<evidence type="ECO:0000313" key="2">
    <source>
        <dbReference type="EMBL" id="MBW0469075.1"/>
    </source>
</evidence>